<accession>A0A8K0UJF3</accession>
<reference evidence="3" key="1">
    <citation type="journal article" date="2021" name="New Phytol.">
        <title>Evolutionary innovations through gain and loss of genes in the ectomycorrhizal Boletales.</title>
        <authorList>
            <person name="Wu G."/>
            <person name="Miyauchi S."/>
            <person name="Morin E."/>
            <person name="Kuo A."/>
            <person name="Drula E."/>
            <person name="Varga T."/>
            <person name="Kohler A."/>
            <person name="Feng B."/>
            <person name="Cao Y."/>
            <person name="Lipzen A."/>
            <person name="Daum C."/>
            <person name="Hundley H."/>
            <person name="Pangilinan J."/>
            <person name="Johnson J."/>
            <person name="Barry K."/>
            <person name="LaButti K."/>
            <person name="Ng V."/>
            <person name="Ahrendt S."/>
            <person name="Min B."/>
            <person name="Choi I.G."/>
            <person name="Park H."/>
            <person name="Plett J.M."/>
            <person name="Magnuson J."/>
            <person name="Spatafora J.W."/>
            <person name="Nagy L.G."/>
            <person name="Henrissat B."/>
            <person name="Grigoriev I.V."/>
            <person name="Yang Z.L."/>
            <person name="Xu J."/>
            <person name="Martin F.M."/>
        </authorList>
    </citation>
    <scope>NUCLEOTIDE SEQUENCE</scope>
    <source>
        <strain evidence="3">KKN 215</strain>
    </source>
</reference>
<feature type="region of interest" description="Disordered" evidence="1">
    <location>
        <begin position="300"/>
        <end position="348"/>
    </location>
</feature>
<evidence type="ECO:0000256" key="1">
    <source>
        <dbReference type="SAM" id="MobiDB-lite"/>
    </source>
</evidence>
<keyword evidence="4" id="KW-1185">Reference proteome</keyword>
<evidence type="ECO:0000313" key="4">
    <source>
        <dbReference type="Proteomes" id="UP000813824"/>
    </source>
</evidence>
<feature type="compositionally biased region" description="Low complexity" evidence="1">
    <location>
        <begin position="478"/>
        <end position="490"/>
    </location>
</feature>
<feature type="compositionally biased region" description="Polar residues" evidence="1">
    <location>
        <begin position="314"/>
        <end position="327"/>
    </location>
</feature>
<feature type="transmembrane region" description="Helical" evidence="2">
    <location>
        <begin position="169"/>
        <end position="190"/>
    </location>
</feature>
<dbReference type="EMBL" id="JAEVFJ010000034">
    <property type="protein sequence ID" value="KAH8091769.1"/>
    <property type="molecule type" value="Genomic_DNA"/>
</dbReference>
<protein>
    <submittedName>
        <fullName evidence="3">Uncharacterized protein</fullName>
    </submittedName>
</protein>
<name>A0A8K0UJF3_9AGAR</name>
<comment type="caution">
    <text evidence="3">The sequence shown here is derived from an EMBL/GenBank/DDBJ whole genome shotgun (WGS) entry which is preliminary data.</text>
</comment>
<proteinExistence type="predicted"/>
<feature type="compositionally biased region" description="Polar residues" evidence="1">
    <location>
        <begin position="338"/>
        <end position="348"/>
    </location>
</feature>
<keyword evidence="2" id="KW-0472">Membrane</keyword>
<gene>
    <name evidence="3" type="ORF">BXZ70DRAFT_952041</name>
</gene>
<dbReference type="Proteomes" id="UP000813824">
    <property type="component" value="Unassembled WGS sequence"/>
</dbReference>
<dbReference type="OrthoDB" id="3363836at2759"/>
<evidence type="ECO:0000313" key="3">
    <source>
        <dbReference type="EMBL" id="KAH8091769.1"/>
    </source>
</evidence>
<keyword evidence="2" id="KW-0812">Transmembrane</keyword>
<organism evidence="3 4">
    <name type="scientific">Cristinia sonorae</name>
    <dbReference type="NCBI Taxonomy" id="1940300"/>
    <lineage>
        <taxon>Eukaryota</taxon>
        <taxon>Fungi</taxon>
        <taxon>Dikarya</taxon>
        <taxon>Basidiomycota</taxon>
        <taxon>Agaricomycotina</taxon>
        <taxon>Agaricomycetes</taxon>
        <taxon>Agaricomycetidae</taxon>
        <taxon>Agaricales</taxon>
        <taxon>Pleurotineae</taxon>
        <taxon>Stephanosporaceae</taxon>
        <taxon>Cristinia</taxon>
    </lineage>
</organism>
<feature type="region of interest" description="Disordered" evidence="1">
    <location>
        <begin position="473"/>
        <end position="504"/>
    </location>
</feature>
<sequence length="504" mass="53855">MSHSNALERKPRYGLAFAHSKLNKRAPSATCSTGGFYTAPTASQSVVAGEPLTISWDPSCLDTKAADIYLYLPGGGNSRIHLWQNVNFPAGSYETTLNSAWWNNTNPVNLQLTIVPHGLPPGMTTLPAAPPFTVTVPANGTTPSGNLVTGSIENVNNFNDSKHLSKGKIAAAVIMPLLVVVAIFVGLYIWKQRKEGKKNRQEWNEAVDKRMSTIASDWKSMTPAGATAAVRHSMAPGDRFSTFGAIRPISTVALEGGQAGIGAQGIQTGGIDLTTPQMSQLRSGLRNPATITGERVSRISFAPDTRPSGESRRSAYNQRTSRFQTSIVPPLPERQPTGEMSPTQTNGPLTLTAEDIKARMSGQDNMPRPSMDEVMPALSMMRTGNEATGRDELLFNPPSPPVPAHQSAPKASVVGMMPMQPMPASVMSPDEMLRQYAEQRRAAIASPPPANGPSVPAPVANYNGNGMRVLYSPNTPDSAAPMMMSPPTTTRSLYDDQDAYGGTA</sequence>
<dbReference type="AlphaFoldDB" id="A0A8K0UJF3"/>
<keyword evidence="2" id="KW-1133">Transmembrane helix</keyword>
<evidence type="ECO:0000256" key="2">
    <source>
        <dbReference type="SAM" id="Phobius"/>
    </source>
</evidence>